<keyword evidence="6 11" id="KW-0560">Oxidoreductase</keyword>
<feature type="domain" description="Acyl-CoA dehydrogenase/oxidase N-terminal" evidence="14">
    <location>
        <begin position="26"/>
        <end position="139"/>
    </location>
</feature>
<evidence type="ECO:0000256" key="6">
    <source>
        <dbReference type="ARBA" id="ARBA00023002"/>
    </source>
</evidence>
<evidence type="ECO:0000256" key="8">
    <source>
        <dbReference type="ARBA" id="ARBA00037927"/>
    </source>
</evidence>
<dbReference type="InterPro" id="IPR009075">
    <property type="entry name" value="AcylCo_DH/oxidase_C"/>
</dbReference>
<dbReference type="Gene3D" id="1.10.540.10">
    <property type="entry name" value="Acyl-CoA dehydrogenase/oxidase, N-terminal domain"/>
    <property type="match status" value="1"/>
</dbReference>
<dbReference type="Gene3D" id="1.20.140.10">
    <property type="entry name" value="Butyryl-CoA Dehydrogenase, subunit A, domain 3"/>
    <property type="match status" value="1"/>
</dbReference>
<proteinExistence type="inferred from homology"/>
<dbReference type="Pfam" id="PF00441">
    <property type="entry name" value="Acyl-CoA_dh_1"/>
    <property type="match status" value="1"/>
</dbReference>
<dbReference type="EC" id="1.3.8.6" evidence="9"/>
<dbReference type="SUPFAM" id="SSF56645">
    <property type="entry name" value="Acyl-CoA dehydrogenase NM domain-like"/>
    <property type="match status" value="1"/>
</dbReference>
<reference evidence="16" key="1">
    <citation type="journal article" date="2019" name="Int. J. Syst. Evol. Microbiol.">
        <title>The Global Catalogue of Microorganisms (GCM) 10K type strain sequencing project: providing services to taxonomists for standard genome sequencing and annotation.</title>
        <authorList>
            <consortium name="The Broad Institute Genomics Platform"/>
            <consortium name="The Broad Institute Genome Sequencing Center for Infectious Disease"/>
            <person name="Wu L."/>
            <person name="Ma J."/>
        </authorList>
    </citation>
    <scope>NUCLEOTIDE SEQUENCE [LARGE SCALE GENOMIC DNA]</scope>
    <source>
        <strain evidence="16">CCUG 52478</strain>
    </source>
</reference>
<dbReference type="PROSITE" id="PS00072">
    <property type="entry name" value="ACYL_COA_DH_1"/>
    <property type="match status" value="1"/>
</dbReference>
<comment type="catalytic activity">
    <reaction evidence="10">
        <text>glutaryl-CoA + oxidized [electron-transfer flavoprotein] + 2 H(+) = (2E)-butenoyl-CoA + reduced [electron-transfer flavoprotein] + CO2</text>
        <dbReference type="Rhea" id="RHEA:13389"/>
        <dbReference type="Rhea" id="RHEA-COMP:10685"/>
        <dbReference type="Rhea" id="RHEA-COMP:10686"/>
        <dbReference type="ChEBI" id="CHEBI:15378"/>
        <dbReference type="ChEBI" id="CHEBI:16526"/>
        <dbReference type="ChEBI" id="CHEBI:57332"/>
        <dbReference type="ChEBI" id="CHEBI:57378"/>
        <dbReference type="ChEBI" id="CHEBI:57692"/>
        <dbReference type="ChEBI" id="CHEBI:58307"/>
        <dbReference type="EC" id="1.3.8.6"/>
    </reaction>
</comment>
<keyword evidence="5" id="KW-0809">Transit peptide</keyword>
<comment type="cofactor">
    <cofactor evidence="1 11">
        <name>FAD</name>
        <dbReference type="ChEBI" id="CHEBI:57692"/>
    </cofactor>
</comment>
<gene>
    <name evidence="15" type="ORF">ACFQ3F_10240</name>
</gene>
<sequence>MSATSSSSSLPPFVPLDPAGIDDLLSDDEKAVRASVRQLCAERVDPYVAEWFEQGALPDVRGLAKELGSLGLLGMHLEGYGCAGMSATDYGLACLELEASDSGIRSLVSVQGSLAMFAIWRWGSEEQKTEWLPRMAAGEAIGCFGLTEPDSGSDPGSMRTRARRVAGEGSDWVLDGRKMWITSSSVADVAVVWAQTDEGIRGFVVPTSTPGFSAPEIKHKQSLRASVTGEIVLDGVRLPASAAFPEVRGLKGPLSCLNEARYGIVWGAMGAARSSLQAALDYANQRIQFGKPISSYQLTQQKLVDMNLEYTKGVLLALHLGRRKDAGTLRPEQVSLGKLNNVREALEICRTARTILGANGISLEYPVIRHMNNLESVLTYEGTVEMHTLVVGQAMTGHAAFR</sequence>
<evidence type="ECO:0000256" key="10">
    <source>
        <dbReference type="ARBA" id="ARBA00049493"/>
    </source>
</evidence>
<keyword evidence="3 11" id="KW-0285">Flavoprotein</keyword>
<evidence type="ECO:0000256" key="9">
    <source>
        <dbReference type="ARBA" id="ARBA00039033"/>
    </source>
</evidence>
<dbReference type="InterPro" id="IPR009100">
    <property type="entry name" value="AcylCoA_DH/oxidase_NM_dom_sf"/>
</dbReference>
<keyword evidence="16" id="KW-1185">Reference proteome</keyword>
<comment type="pathway">
    <text evidence="8">Amino-acid metabolism; tryptophan metabolism.</text>
</comment>
<dbReference type="InterPro" id="IPR037069">
    <property type="entry name" value="AcylCoA_DH/ox_N_sf"/>
</dbReference>
<keyword evidence="4 11" id="KW-0274">FAD</keyword>
<evidence type="ECO:0000256" key="1">
    <source>
        <dbReference type="ARBA" id="ARBA00001974"/>
    </source>
</evidence>
<dbReference type="PANTHER" id="PTHR42807">
    <property type="entry name" value="GLUTARYL-COA DEHYDROGENASE, MITOCHONDRIAL"/>
    <property type="match status" value="1"/>
</dbReference>
<evidence type="ECO:0000259" key="12">
    <source>
        <dbReference type="Pfam" id="PF00441"/>
    </source>
</evidence>
<organism evidence="15 16">
    <name type="scientific">Nocardioides ginsengisoli</name>
    <dbReference type="NCBI Taxonomy" id="363868"/>
    <lineage>
        <taxon>Bacteria</taxon>
        <taxon>Bacillati</taxon>
        <taxon>Actinomycetota</taxon>
        <taxon>Actinomycetes</taxon>
        <taxon>Propionibacteriales</taxon>
        <taxon>Nocardioidaceae</taxon>
        <taxon>Nocardioides</taxon>
    </lineage>
</organism>
<protein>
    <recommendedName>
        <fullName evidence="9">glutaryl-CoA dehydrogenase (ETF)</fullName>
        <ecNumber evidence="9">1.3.8.6</ecNumber>
    </recommendedName>
</protein>
<feature type="domain" description="Acyl-CoA dehydrogenase/oxidase C-terminal" evidence="12">
    <location>
        <begin position="248"/>
        <end position="395"/>
    </location>
</feature>
<dbReference type="InterPro" id="IPR046373">
    <property type="entry name" value="Acyl-CoA_Oxase/DH_mid-dom_sf"/>
</dbReference>
<accession>A0ABW3VZY1</accession>
<dbReference type="Pfam" id="PF02770">
    <property type="entry name" value="Acyl-CoA_dh_M"/>
    <property type="match status" value="1"/>
</dbReference>
<dbReference type="InterPro" id="IPR013786">
    <property type="entry name" value="AcylCoA_DH/ox_N"/>
</dbReference>
<dbReference type="PANTHER" id="PTHR42807:SF1">
    <property type="entry name" value="GLUTARYL-COA DEHYDROGENASE, MITOCHONDRIAL"/>
    <property type="match status" value="1"/>
</dbReference>
<evidence type="ECO:0000256" key="4">
    <source>
        <dbReference type="ARBA" id="ARBA00022827"/>
    </source>
</evidence>
<dbReference type="RefSeq" id="WP_367919335.1">
    <property type="nucleotide sequence ID" value="NZ_BAABAC010000022.1"/>
</dbReference>
<evidence type="ECO:0000256" key="7">
    <source>
        <dbReference type="ARBA" id="ARBA00037899"/>
    </source>
</evidence>
<dbReference type="InterPro" id="IPR006089">
    <property type="entry name" value="Acyl-CoA_DH_CS"/>
</dbReference>
<evidence type="ECO:0000259" key="13">
    <source>
        <dbReference type="Pfam" id="PF02770"/>
    </source>
</evidence>
<evidence type="ECO:0000256" key="11">
    <source>
        <dbReference type="RuleBase" id="RU362125"/>
    </source>
</evidence>
<evidence type="ECO:0000256" key="5">
    <source>
        <dbReference type="ARBA" id="ARBA00022946"/>
    </source>
</evidence>
<evidence type="ECO:0000313" key="15">
    <source>
        <dbReference type="EMBL" id="MFD1248167.1"/>
    </source>
</evidence>
<comment type="similarity">
    <text evidence="2 11">Belongs to the acyl-CoA dehydrogenase family.</text>
</comment>
<feature type="domain" description="Acyl-CoA oxidase/dehydrogenase middle" evidence="13">
    <location>
        <begin position="143"/>
        <end position="236"/>
    </location>
</feature>
<comment type="caution">
    <text evidence="15">The sequence shown here is derived from an EMBL/GenBank/DDBJ whole genome shotgun (WGS) entry which is preliminary data.</text>
</comment>
<evidence type="ECO:0000256" key="3">
    <source>
        <dbReference type="ARBA" id="ARBA00022630"/>
    </source>
</evidence>
<evidence type="ECO:0000259" key="14">
    <source>
        <dbReference type="Pfam" id="PF02771"/>
    </source>
</evidence>
<evidence type="ECO:0000313" key="16">
    <source>
        <dbReference type="Proteomes" id="UP001597229"/>
    </source>
</evidence>
<dbReference type="InterPro" id="IPR036250">
    <property type="entry name" value="AcylCo_DH-like_C"/>
</dbReference>
<dbReference type="Proteomes" id="UP001597229">
    <property type="component" value="Unassembled WGS sequence"/>
</dbReference>
<dbReference type="EMBL" id="JBHTLX010000012">
    <property type="protein sequence ID" value="MFD1248167.1"/>
    <property type="molecule type" value="Genomic_DNA"/>
</dbReference>
<dbReference type="SUPFAM" id="SSF47203">
    <property type="entry name" value="Acyl-CoA dehydrogenase C-terminal domain-like"/>
    <property type="match status" value="1"/>
</dbReference>
<dbReference type="Gene3D" id="2.40.110.10">
    <property type="entry name" value="Butyryl-CoA Dehydrogenase, subunit A, domain 2"/>
    <property type="match status" value="1"/>
</dbReference>
<name>A0ABW3VZY1_9ACTN</name>
<dbReference type="Pfam" id="PF02771">
    <property type="entry name" value="Acyl-CoA_dh_N"/>
    <property type="match status" value="1"/>
</dbReference>
<comment type="pathway">
    <text evidence="7">Amino-acid metabolism; lysine degradation.</text>
</comment>
<dbReference type="InterPro" id="IPR006091">
    <property type="entry name" value="Acyl-CoA_Oxase/DH_mid-dom"/>
</dbReference>
<evidence type="ECO:0000256" key="2">
    <source>
        <dbReference type="ARBA" id="ARBA00009347"/>
    </source>
</evidence>
<dbReference type="InterPro" id="IPR052033">
    <property type="entry name" value="Glutaryl-CoA_DH_mitochondrial"/>
</dbReference>